<evidence type="ECO:0000256" key="6">
    <source>
        <dbReference type="ARBA" id="ARBA00022801"/>
    </source>
</evidence>
<keyword evidence="7" id="KW-0862">Zinc</keyword>
<name>A0A2U9ICP2_9CREN</name>
<dbReference type="SUPFAM" id="SSF55486">
    <property type="entry name" value="Metalloproteases ('zincins'), catalytic domain"/>
    <property type="match status" value="1"/>
</dbReference>
<comment type="similarity">
    <text evidence="2">Belongs to the peptidase M1 family.</text>
</comment>
<keyword evidence="4" id="KW-0645">Protease</keyword>
<reference evidence="11 12" key="1">
    <citation type="submission" date="2018-05" db="EMBL/GenBank/DDBJ databases">
        <title>Complete Genome Sequences of Extremely Thermoacidophilic, Metal-Mobilizing Type-Strain Members of the Archaeal Family Sulfolobaceae: Acidianus brierleyi DSM-1651T, Acidianus sulfidivorans DSM-18786T, Metallosphaera hakonensis DSM-7519T, and Metallosphaera prunae DSM-10039T.</title>
        <authorList>
            <person name="Counts J.A."/>
            <person name="Kelly R.M."/>
        </authorList>
    </citation>
    <scope>NUCLEOTIDE SEQUENCE [LARGE SCALE GENOMIC DNA]</scope>
    <source>
        <strain evidence="11 12">DSM 1651</strain>
    </source>
</reference>
<evidence type="ECO:0000256" key="5">
    <source>
        <dbReference type="ARBA" id="ARBA00022723"/>
    </source>
</evidence>
<dbReference type="Gene3D" id="1.25.10.10">
    <property type="entry name" value="Leucine-rich Repeat Variant"/>
    <property type="match status" value="2"/>
</dbReference>
<dbReference type="SMART" id="SM00567">
    <property type="entry name" value="EZ_HEAT"/>
    <property type="match status" value="6"/>
</dbReference>
<keyword evidence="3" id="KW-0031">Aminopeptidase</keyword>
<evidence type="ECO:0000259" key="10">
    <source>
        <dbReference type="Pfam" id="PF17900"/>
    </source>
</evidence>
<dbReference type="SUPFAM" id="SSF63737">
    <property type="entry name" value="Leukotriene A4 hydrolase N-terminal domain"/>
    <property type="match status" value="1"/>
</dbReference>
<dbReference type="Gene3D" id="2.60.40.1730">
    <property type="entry name" value="tricorn interacting facor f3 domain"/>
    <property type="match status" value="1"/>
</dbReference>
<evidence type="ECO:0000256" key="3">
    <source>
        <dbReference type="ARBA" id="ARBA00022438"/>
    </source>
</evidence>
<gene>
    <name evidence="11" type="ORF">DFR85_03125</name>
</gene>
<dbReference type="GO" id="GO:0042277">
    <property type="term" value="F:peptide binding"/>
    <property type="evidence" value="ECO:0007669"/>
    <property type="project" value="TreeGrafter"/>
</dbReference>
<evidence type="ECO:0000256" key="8">
    <source>
        <dbReference type="ARBA" id="ARBA00023049"/>
    </source>
</evidence>
<keyword evidence="5" id="KW-0479">Metal-binding</keyword>
<dbReference type="InterPro" id="IPR042097">
    <property type="entry name" value="Aminopeptidase_N-like_N_sf"/>
</dbReference>
<dbReference type="InterPro" id="IPR045357">
    <property type="entry name" value="Aminopeptidase_N-like_N"/>
</dbReference>
<dbReference type="PRINTS" id="PR00756">
    <property type="entry name" value="ALADIPTASE"/>
</dbReference>
<evidence type="ECO:0000256" key="1">
    <source>
        <dbReference type="ARBA" id="ARBA00001947"/>
    </source>
</evidence>
<keyword evidence="8" id="KW-0482">Metalloprotease</keyword>
<dbReference type="GO" id="GO:0070006">
    <property type="term" value="F:metalloaminopeptidase activity"/>
    <property type="evidence" value="ECO:0007669"/>
    <property type="project" value="TreeGrafter"/>
</dbReference>
<organism evidence="11 12">
    <name type="scientific">Acidianus brierleyi</name>
    <dbReference type="NCBI Taxonomy" id="41673"/>
    <lineage>
        <taxon>Archaea</taxon>
        <taxon>Thermoproteota</taxon>
        <taxon>Thermoprotei</taxon>
        <taxon>Sulfolobales</taxon>
        <taxon>Sulfolobaceae</taxon>
        <taxon>Acidianus</taxon>
    </lineage>
</organism>
<evidence type="ECO:0000313" key="12">
    <source>
        <dbReference type="Proteomes" id="UP000248044"/>
    </source>
</evidence>
<dbReference type="AlphaFoldDB" id="A0A2U9ICP2"/>
<feature type="domain" description="Peptidase M1 membrane alanine aminopeptidase" evidence="9">
    <location>
        <begin position="229"/>
        <end position="434"/>
    </location>
</feature>
<dbReference type="Gene3D" id="1.10.390.10">
    <property type="entry name" value="Neutral Protease Domain 2"/>
    <property type="match status" value="1"/>
</dbReference>
<dbReference type="InterPro" id="IPR050344">
    <property type="entry name" value="Peptidase_M1_aminopeptidases"/>
</dbReference>
<evidence type="ECO:0000313" key="11">
    <source>
        <dbReference type="EMBL" id="AWR93754.1"/>
    </source>
</evidence>
<feature type="domain" description="Aminopeptidase N-like N-terminal" evidence="10">
    <location>
        <begin position="36"/>
        <end position="193"/>
    </location>
</feature>
<dbReference type="GeneID" id="36831115"/>
<dbReference type="GO" id="GO:0005615">
    <property type="term" value="C:extracellular space"/>
    <property type="evidence" value="ECO:0007669"/>
    <property type="project" value="TreeGrafter"/>
</dbReference>
<dbReference type="InterPro" id="IPR004155">
    <property type="entry name" value="PBS_lyase_HEAT"/>
</dbReference>
<dbReference type="Pfam" id="PF01433">
    <property type="entry name" value="Peptidase_M1"/>
    <property type="match status" value="1"/>
</dbReference>
<dbReference type="InterPro" id="IPR011989">
    <property type="entry name" value="ARM-like"/>
</dbReference>
<dbReference type="PANTHER" id="PTHR11533:SF174">
    <property type="entry name" value="PUROMYCIN-SENSITIVE AMINOPEPTIDASE-RELATED"/>
    <property type="match status" value="1"/>
</dbReference>
<accession>A0A2U9ICP2</accession>
<dbReference type="EMBL" id="CP029289">
    <property type="protein sequence ID" value="AWR93754.1"/>
    <property type="molecule type" value="Genomic_DNA"/>
</dbReference>
<dbReference type="SUPFAM" id="SSF48371">
    <property type="entry name" value="ARM repeat"/>
    <property type="match status" value="1"/>
</dbReference>
<dbReference type="Pfam" id="PF17900">
    <property type="entry name" value="Peptidase_M1_N"/>
    <property type="match status" value="1"/>
</dbReference>
<dbReference type="GO" id="GO:0005737">
    <property type="term" value="C:cytoplasm"/>
    <property type="evidence" value="ECO:0007669"/>
    <property type="project" value="TreeGrafter"/>
</dbReference>
<evidence type="ECO:0000256" key="2">
    <source>
        <dbReference type="ARBA" id="ARBA00010136"/>
    </source>
</evidence>
<keyword evidence="6" id="KW-0378">Hydrolase</keyword>
<dbReference type="Pfam" id="PF13646">
    <property type="entry name" value="HEAT_2"/>
    <property type="match status" value="2"/>
</dbReference>
<dbReference type="GO" id="GO:0016020">
    <property type="term" value="C:membrane"/>
    <property type="evidence" value="ECO:0007669"/>
    <property type="project" value="TreeGrafter"/>
</dbReference>
<dbReference type="KEGG" id="abri:DFR85_03125"/>
<sequence>MSFVPINDQPSVRIGKSYVMKQHELIYPENLKFKIKHYIFDIYVNLEEKEIEGNAKIFLNSQGEMYLDALHFFINEIKLDNKPISWDYDGKKIKMNINGEHELSVSYKVKGSDNFRFLKINDHYEAANIGEVMSAPAWIPVVDYPGMKSTSEMIIRVKKPYIAVSNGYLKEKKEEKDFNIFHWVMDIPHSAYLNSLAVGQFFTKEEKWNDVILQYYLPKGYDQFIKNFSSTKDIMEFFSNYTGVKYPYPKYAQVVLFAMRGGMEYISSTHLTWMTLHDDIAEMDYSSDSLLSHEMAHQWFGDYVTTKDWPNIWLNEGFATYFQALYFEHSKGEDEFIYEMYRKLQDYLNEYKKYSRPIVIRYYKWAEELFDKHTYPKGALVLHTLRNYLGDDKFREGIKRYLEEHPYSPVDTEDFRKSMEKATGEDLTRFFDQFIYSAGHPVINVYYDKKRIRLEQAQDAPIYNINLEIKVVSGNNTKIINVDLGKSLEIEAEGEYVCVDPKFKTLKVVNDMQDEEKLIKESRDPEIMCRINAINSLTRFSDSKSISTLKELLTDSFWGVKYEAAIALGKIGNDEALEALVSSNVEPSKARRGVAKALGEFKFKKKAADYLVSIIENEKSYYVKADALSSLGKIGLPEYKEEIKKHFEEKSHIEVISTSVLEALSYYGDEDSFNFIVEKGVKNENELIRAAAAKNLGKFKEKALDILSALIKDESSQVRGSAVTALGDVGNSGSYLLQKVIDNEDEDGRIRANALRIYNSLNSQ</sequence>
<dbReference type="OrthoDB" id="139771at2157"/>
<comment type="cofactor">
    <cofactor evidence="1">
        <name>Zn(2+)</name>
        <dbReference type="ChEBI" id="CHEBI:29105"/>
    </cofactor>
</comment>
<evidence type="ECO:0000256" key="4">
    <source>
        <dbReference type="ARBA" id="ARBA00022670"/>
    </source>
</evidence>
<dbReference type="InterPro" id="IPR016024">
    <property type="entry name" value="ARM-type_fold"/>
</dbReference>
<dbReference type="InterPro" id="IPR001930">
    <property type="entry name" value="Peptidase_M1"/>
</dbReference>
<dbReference type="InterPro" id="IPR027268">
    <property type="entry name" value="Peptidase_M4/M1_CTD_sf"/>
</dbReference>
<dbReference type="PANTHER" id="PTHR11533">
    <property type="entry name" value="PROTEASE M1 ZINC METALLOPROTEASE"/>
    <property type="match status" value="1"/>
</dbReference>
<evidence type="ECO:0000256" key="7">
    <source>
        <dbReference type="ARBA" id="ARBA00022833"/>
    </source>
</evidence>
<dbReference type="GO" id="GO:0043171">
    <property type="term" value="P:peptide catabolic process"/>
    <property type="evidence" value="ECO:0007669"/>
    <property type="project" value="TreeGrafter"/>
</dbReference>
<keyword evidence="12" id="KW-1185">Reference proteome</keyword>
<dbReference type="Proteomes" id="UP000248044">
    <property type="component" value="Chromosome"/>
</dbReference>
<proteinExistence type="inferred from homology"/>
<dbReference type="GO" id="GO:0006508">
    <property type="term" value="P:proteolysis"/>
    <property type="evidence" value="ECO:0007669"/>
    <property type="project" value="UniProtKB-KW"/>
</dbReference>
<protein>
    <submittedName>
        <fullName evidence="11">Peptidase M1</fullName>
    </submittedName>
</protein>
<dbReference type="GO" id="GO:0008270">
    <property type="term" value="F:zinc ion binding"/>
    <property type="evidence" value="ECO:0007669"/>
    <property type="project" value="InterPro"/>
</dbReference>
<dbReference type="CDD" id="cd09603">
    <property type="entry name" value="M1_APN_like"/>
    <property type="match status" value="1"/>
</dbReference>
<dbReference type="InterPro" id="IPR014782">
    <property type="entry name" value="Peptidase_M1_dom"/>
</dbReference>
<dbReference type="RefSeq" id="WP_110269638.1">
    <property type="nucleotide sequence ID" value="NZ_CP029289.2"/>
</dbReference>
<evidence type="ECO:0000259" key="9">
    <source>
        <dbReference type="Pfam" id="PF01433"/>
    </source>
</evidence>